<keyword evidence="2" id="KW-0812">Transmembrane</keyword>
<sequence>MSLRADVDLASVVFTNVETPVAWSAARTANPPPQIFDTIPGNPKIDISQTFIPDSQEEAAGSAPFTYTGGVMDPPGTATFVDHTATRTLSIVHNHFVIATFTVVGTSASPPRGVSPEVSIFTAGGILTFCVTVGLILFFFAHVIGIIRRQERKAARLELRSIPERDEHSNETRRPGRKGHGDDVPIIVYTKS</sequence>
<organism evidence="3 4">
    <name type="scientific">Drechslerella stenobrocha 248</name>
    <dbReference type="NCBI Taxonomy" id="1043628"/>
    <lineage>
        <taxon>Eukaryota</taxon>
        <taxon>Fungi</taxon>
        <taxon>Dikarya</taxon>
        <taxon>Ascomycota</taxon>
        <taxon>Pezizomycotina</taxon>
        <taxon>Orbiliomycetes</taxon>
        <taxon>Orbiliales</taxon>
        <taxon>Orbiliaceae</taxon>
        <taxon>Drechslerella</taxon>
    </lineage>
</organism>
<keyword evidence="4" id="KW-1185">Reference proteome</keyword>
<evidence type="ECO:0000313" key="3">
    <source>
        <dbReference type="EMBL" id="EWC47447.1"/>
    </source>
</evidence>
<evidence type="ECO:0000256" key="2">
    <source>
        <dbReference type="SAM" id="Phobius"/>
    </source>
</evidence>
<reference evidence="3 4" key="1">
    <citation type="submission" date="2013-05" db="EMBL/GenBank/DDBJ databases">
        <title>Drechslerella stenobrocha genome reveals carnivorous origination and mechanical trapping mechanism of predatory fungi.</title>
        <authorList>
            <person name="Liu X."/>
            <person name="Zhang W."/>
            <person name="Liu K."/>
        </authorList>
    </citation>
    <scope>NUCLEOTIDE SEQUENCE [LARGE SCALE GENOMIC DNA]</scope>
    <source>
        <strain evidence="3 4">248</strain>
    </source>
</reference>
<keyword evidence="2" id="KW-0472">Membrane</keyword>
<feature type="region of interest" description="Disordered" evidence="1">
    <location>
        <begin position="165"/>
        <end position="192"/>
    </location>
</feature>
<dbReference type="AlphaFoldDB" id="W7I4R9"/>
<dbReference type="EMBL" id="KI966410">
    <property type="protein sequence ID" value="EWC47447.1"/>
    <property type="molecule type" value="Genomic_DNA"/>
</dbReference>
<gene>
    <name evidence="3" type="ORF">DRE_00415</name>
</gene>
<accession>W7I4R9</accession>
<dbReference type="OrthoDB" id="10626032at2759"/>
<evidence type="ECO:0000313" key="4">
    <source>
        <dbReference type="Proteomes" id="UP000024837"/>
    </source>
</evidence>
<keyword evidence="2" id="KW-1133">Transmembrane helix</keyword>
<protein>
    <submittedName>
        <fullName evidence="3">Uncharacterized protein</fullName>
    </submittedName>
</protein>
<feature type="compositionally biased region" description="Basic and acidic residues" evidence="1">
    <location>
        <begin position="165"/>
        <end position="183"/>
    </location>
</feature>
<dbReference type="HOGENOM" id="CLU_1415136_0_0_1"/>
<proteinExistence type="predicted"/>
<feature type="transmembrane region" description="Helical" evidence="2">
    <location>
        <begin position="120"/>
        <end position="147"/>
    </location>
</feature>
<dbReference type="Proteomes" id="UP000024837">
    <property type="component" value="Unassembled WGS sequence"/>
</dbReference>
<evidence type="ECO:0000256" key="1">
    <source>
        <dbReference type="SAM" id="MobiDB-lite"/>
    </source>
</evidence>
<name>W7I4R9_9PEZI</name>